<accession>A0AA39VLS7</accession>
<feature type="compositionally biased region" description="Polar residues" evidence="1">
    <location>
        <begin position="143"/>
        <end position="155"/>
    </location>
</feature>
<dbReference type="AlphaFoldDB" id="A0AA39VLS7"/>
<feature type="region of interest" description="Disordered" evidence="1">
    <location>
        <begin position="84"/>
        <end position="167"/>
    </location>
</feature>
<gene>
    <name evidence="2" type="ORF">LWI29_016218</name>
</gene>
<sequence>MIELLEVTFNWFTEPVAGDDVLKMGYLLMVSQFFGIDKARIAIPGWVLSLVEDINAFESFPWGSYIFDVILFWLKDVADKHLDRLRGNGQKKEENEEKNKKKKEENKKKKKKNEEKEEENKEEKKKKKKKTEVEDGEEETDNDNQQAELDNQQNNDDSKLRIGLLAS</sequence>
<comment type="caution">
    <text evidence="2">The sequence shown here is derived from an EMBL/GenBank/DDBJ whole genome shotgun (WGS) entry which is preliminary data.</text>
</comment>
<evidence type="ECO:0008006" key="4">
    <source>
        <dbReference type="Google" id="ProtNLM"/>
    </source>
</evidence>
<keyword evidence="3" id="KW-1185">Reference proteome</keyword>
<name>A0AA39VLS7_ACESA</name>
<proteinExistence type="predicted"/>
<evidence type="ECO:0000313" key="3">
    <source>
        <dbReference type="Proteomes" id="UP001168877"/>
    </source>
</evidence>
<evidence type="ECO:0000313" key="2">
    <source>
        <dbReference type="EMBL" id="KAK0584622.1"/>
    </source>
</evidence>
<protein>
    <recommendedName>
        <fullName evidence="4">DUF1985 domain-containing protein</fullName>
    </recommendedName>
</protein>
<reference evidence="2" key="1">
    <citation type="journal article" date="2022" name="Plant J.">
        <title>Strategies of tolerance reflected in two North American maple genomes.</title>
        <authorList>
            <person name="McEvoy S.L."/>
            <person name="Sezen U.U."/>
            <person name="Trouern-Trend A."/>
            <person name="McMahon S.M."/>
            <person name="Schaberg P.G."/>
            <person name="Yang J."/>
            <person name="Wegrzyn J.L."/>
            <person name="Swenson N.G."/>
        </authorList>
    </citation>
    <scope>NUCLEOTIDE SEQUENCE</scope>
    <source>
        <strain evidence="2">NS2018</strain>
    </source>
</reference>
<evidence type="ECO:0000256" key="1">
    <source>
        <dbReference type="SAM" id="MobiDB-lite"/>
    </source>
</evidence>
<feature type="compositionally biased region" description="Basic and acidic residues" evidence="1">
    <location>
        <begin position="84"/>
        <end position="123"/>
    </location>
</feature>
<dbReference type="EMBL" id="JAUESC010000383">
    <property type="protein sequence ID" value="KAK0584622.1"/>
    <property type="molecule type" value="Genomic_DNA"/>
</dbReference>
<organism evidence="2 3">
    <name type="scientific">Acer saccharum</name>
    <name type="common">Sugar maple</name>
    <dbReference type="NCBI Taxonomy" id="4024"/>
    <lineage>
        <taxon>Eukaryota</taxon>
        <taxon>Viridiplantae</taxon>
        <taxon>Streptophyta</taxon>
        <taxon>Embryophyta</taxon>
        <taxon>Tracheophyta</taxon>
        <taxon>Spermatophyta</taxon>
        <taxon>Magnoliopsida</taxon>
        <taxon>eudicotyledons</taxon>
        <taxon>Gunneridae</taxon>
        <taxon>Pentapetalae</taxon>
        <taxon>rosids</taxon>
        <taxon>malvids</taxon>
        <taxon>Sapindales</taxon>
        <taxon>Sapindaceae</taxon>
        <taxon>Hippocastanoideae</taxon>
        <taxon>Acereae</taxon>
        <taxon>Acer</taxon>
    </lineage>
</organism>
<dbReference type="Proteomes" id="UP001168877">
    <property type="component" value="Unassembled WGS sequence"/>
</dbReference>
<reference evidence="2" key="2">
    <citation type="submission" date="2023-06" db="EMBL/GenBank/DDBJ databases">
        <authorList>
            <person name="Swenson N.G."/>
            <person name="Wegrzyn J.L."/>
            <person name="Mcevoy S.L."/>
        </authorList>
    </citation>
    <scope>NUCLEOTIDE SEQUENCE</scope>
    <source>
        <strain evidence="2">NS2018</strain>
        <tissue evidence="2">Leaf</tissue>
    </source>
</reference>